<dbReference type="RefSeq" id="WP_153738148.1">
    <property type="nucleotide sequence ID" value="NZ_WJNG01000016.1"/>
</dbReference>
<keyword evidence="4 6" id="KW-1133">Transmembrane helix</keyword>
<dbReference type="Pfam" id="PF02743">
    <property type="entry name" value="dCache_1"/>
    <property type="match status" value="1"/>
</dbReference>
<evidence type="ECO:0000313" key="10">
    <source>
        <dbReference type="Proteomes" id="UP000799092"/>
    </source>
</evidence>
<dbReference type="InterPro" id="IPR000160">
    <property type="entry name" value="GGDEF_dom"/>
</dbReference>
<dbReference type="PANTHER" id="PTHR46663">
    <property type="entry name" value="DIGUANYLATE CYCLASE DGCT-RELATED"/>
    <property type="match status" value="1"/>
</dbReference>
<keyword evidence="5 6" id="KW-0472">Membrane</keyword>
<keyword evidence="10" id="KW-1185">Reference proteome</keyword>
<dbReference type="NCBIfam" id="TIGR00254">
    <property type="entry name" value="GGDEF"/>
    <property type="match status" value="1"/>
</dbReference>
<dbReference type="OrthoDB" id="9759607at2"/>
<dbReference type="InterPro" id="IPR029787">
    <property type="entry name" value="Nucleotide_cyclase"/>
</dbReference>
<dbReference type="InterPro" id="IPR003660">
    <property type="entry name" value="HAMP_dom"/>
</dbReference>
<dbReference type="PROSITE" id="PS50887">
    <property type="entry name" value="GGDEF"/>
    <property type="match status" value="1"/>
</dbReference>
<evidence type="ECO:0000256" key="2">
    <source>
        <dbReference type="ARBA" id="ARBA00022475"/>
    </source>
</evidence>
<evidence type="ECO:0000313" key="9">
    <source>
        <dbReference type="EMBL" id="MRH44536.1"/>
    </source>
</evidence>
<keyword evidence="3 6" id="KW-0812">Transmembrane</keyword>
<feature type="transmembrane region" description="Helical" evidence="6">
    <location>
        <begin position="296"/>
        <end position="318"/>
    </location>
</feature>
<dbReference type="FunFam" id="3.30.70.270:FF:000001">
    <property type="entry name" value="Diguanylate cyclase domain protein"/>
    <property type="match status" value="1"/>
</dbReference>
<dbReference type="Gene3D" id="6.10.340.10">
    <property type="match status" value="1"/>
</dbReference>
<dbReference type="Proteomes" id="UP000799092">
    <property type="component" value="Unassembled WGS sequence"/>
</dbReference>
<name>A0A6A8DJ88_9BACI</name>
<comment type="caution">
    <text evidence="9">The sequence shown here is derived from an EMBL/GenBank/DDBJ whole genome shotgun (WGS) entry which is preliminary data.</text>
</comment>
<dbReference type="SUPFAM" id="SSF103190">
    <property type="entry name" value="Sensory domain-like"/>
    <property type="match status" value="1"/>
</dbReference>
<evidence type="ECO:0000256" key="1">
    <source>
        <dbReference type="ARBA" id="ARBA00004651"/>
    </source>
</evidence>
<dbReference type="GO" id="GO:0005886">
    <property type="term" value="C:plasma membrane"/>
    <property type="evidence" value="ECO:0007669"/>
    <property type="project" value="UniProtKB-SubCell"/>
</dbReference>
<proteinExistence type="predicted"/>
<dbReference type="SMART" id="SM00267">
    <property type="entry name" value="GGDEF"/>
    <property type="match status" value="1"/>
</dbReference>
<evidence type="ECO:0000256" key="3">
    <source>
        <dbReference type="ARBA" id="ARBA00022692"/>
    </source>
</evidence>
<dbReference type="SUPFAM" id="SSF55073">
    <property type="entry name" value="Nucleotide cyclase"/>
    <property type="match status" value="1"/>
</dbReference>
<dbReference type="InterPro" id="IPR029151">
    <property type="entry name" value="Sensor-like_sf"/>
</dbReference>
<gene>
    <name evidence="9" type="ORF">GH741_17975</name>
</gene>
<dbReference type="CDD" id="cd01949">
    <property type="entry name" value="GGDEF"/>
    <property type="match status" value="1"/>
</dbReference>
<dbReference type="PROSITE" id="PS50885">
    <property type="entry name" value="HAMP"/>
    <property type="match status" value="1"/>
</dbReference>
<dbReference type="Gene3D" id="3.30.70.270">
    <property type="match status" value="1"/>
</dbReference>
<comment type="subcellular location">
    <subcellularLocation>
        <location evidence="1">Cell membrane</location>
        <topology evidence="1">Multi-pass membrane protein</topology>
    </subcellularLocation>
</comment>
<reference evidence="9" key="1">
    <citation type="submission" date="2019-11" db="EMBL/GenBank/DDBJ databases">
        <authorList>
            <person name="Li J."/>
        </authorList>
    </citation>
    <scope>NUCLEOTIDE SEQUENCE</scope>
    <source>
        <strain evidence="9">B6B</strain>
    </source>
</reference>
<dbReference type="PANTHER" id="PTHR46663:SF2">
    <property type="entry name" value="GGDEF DOMAIN-CONTAINING PROTEIN"/>
    <property type="match status" value="1"/>
</dbReference>
<accession>A0A6A8DJ88</accession>
<feature type="domain" description="HAMP" evidence="7">
    <location>
        <begin position="316"/>
        <end position="368"/>
    </location>
</feature>
<evidence type="ECO:0000259" key="8">
    <source>
        <dbReference type="PROSITE" id="PS50887"/>
    </source>
</evidence>
<feature type="transmembrane region" description="Helical" evidence="6">
    <location>
        <begin position="7"/>
        <end position="28"/>
    </location>
</feature>
<organism evidence="9 10">
    <name type="scientific">Aquibacillus halophilus</name>
    <dbReference type="NCBI Taxonomy" id="930132"/>
    <lineage>
        <taxon>Bacteria</taxon>
        <taxon>Bacillati</taxon>
        <taxon>Bacillota</taxon>
        <taxon>Bacilli</taxon>
        <taxon>Bacillales</taxon>
        <taxon>Bacillaceae</taxon>
        <taxon>Aquibacillus</taxon>
    </lineage>
</organism>
<dbReference type="EMBL" id="WJNG01000016">
    <property type="protein sequence ID" value="MRH44536.1"/>
    <property type="molecule type" value="Genomic_DNA"/>
</dbReference>
<evidence type="ECO:0000256" key="5">
    <source>
        <dbReference type="ARBA" id="ARBA00023136"/>
    </source>
</evidence>
<evidence type="ECO:0000259" key="7">
    <source>
        <dbReference type="PROSITE" id="PS50885"/>
    </source>
</evidence>
<feature type="domain" description="GGDEF" evidence="8">
    <location>
        <begin position="404"/>
        <end position="538"/>
    </location>
</feature>
<protein>
    <submittedName>
        <fullName evidence="9">Diguanylate cyclase</fullName>
    </submittedName>
</protein>
<evidence type="ECO:0000256" key="6">
    <source>
        <dbReference type="SAM" id="Phobius"/>
    </source>
</evidence>
<keyword evidence="2" id="KW-1003">Cell membrane</keyword>
<dbReference type="AlphaFoldDB" id="A0A6A8DJ88"/>
<dbReference type="CDD" id="cd12914">
    <property type="entry name" value="PDC1_DGC_like"/>
    <property type="match status" value="1"/>
</dbReference>
<sequence>MSLSLRTYFVLIFSAFVIIFTAIVSFVVTKESSESVEKQISDSLTEKAYQMADQLDSFMWTRYGEIKILTQLQTLKQPNNQEEIQNLLDGLKSNFPSFSWIGFTDASGNVQAATDNILVGSDISKRPVFKEAKQQTFVGDVHEAVLLAELLPNPNGELLQFVDISSPVFDEDNEFAGVLAAHLSWAWASEVRKAVIQPLQKNEKNLDMFIISKKDNTVLLGPQDMIGQQLQLRAITQAQTGENYWSLEEWPDGNQYLTGYALANGFLNYPGLNWTILVRQPEQVAFSSVNNLRNKVITIGLISSILFGLLGWCIATIISRPLRQLAVTAEKLRNNEKVEIPVKEGIRDIKTLAISLRELIFALTKTESDLGKMEQKAQHDNLTGLPNRFALEEFLKKLDSSNDNKYAFLFLDLDQFKKVNDQFGHHHGDKLLKEIASRLKANIRNSEFLCRMGGDEFVIILDITKQSSSNEVDKIGQRIIESINQPITIEGNTLQIGCSIGVAFWPIDDNSLYQVIRYADMALYNSKAKGKNQISYYR</sequence>
<dbReference type="Pfam" id="PF00990">
    <property type="entry name" value="GGDEF"/>
    <property type="match status" value="1"/>
</dbReference>
<dbReference type="InterPro" id="IPR052163">
    <property type="entry name" value="DGC-Regulatory_Protein"/>
</dbReference>
<dbReference type="InterPro" id="IPR043128">
    <property type="entry name" value="Rev_trsase/Diguanyl_cyclase"/>
</dbReference>
<evidence type="ECO:0000256" key="4">
    <source>
        <dbReference type="ARBA" id="ARBA00022989"/>
    </source>
</evidence>
<dbReference type="GO" id="GO:0007165">
    <property type="term" value="P:signal transduction"/>
    <property type="evidence" value="ECO:0007669"/>
    <property type="project" value="InterPro"/>
</dbReference>
<dbReference type="InterPro" id="IPR033479">
    <property type="entry name" value="dCache_1"/>
</dbReference>
<dbReference type="Gene3D" id="3.30.450.20">
    <property type="entry name" value="PAS domain"/>
    <property type="match status" value="1"/>
</dbReference>